<dbReference type="AlphaFoldDB" id="A0A089ZF01"/>
<protein>
    <submittedName>
        <fullName evidence="3">BioY family protein</fullName>
    </submittedName>
    <submittedName>
        <fullName evidence="4">Biotin transporter BioY</fullName>
    </submittedName>
</protein>
<dbReference type="KEGG" id="mfc:BRM9_1865"/>
<accession>A0A089ZF01</accession>
<dbReference type="EMBL" id="JADIIL010000039">
    <property type="protein sequence ID" value="MBF4476131.1"/>
    <property type="molecule type" value="Genomic_DNA"/>
</dbReference>
<feature type="transmembrane region" description="Helical" evidence="2">
    <location>
        <begin position="76"/>
        <end position="95"/>
    </location>
</feature>
<evidence type="ECO:0000256" key="1">
    <source>
        <dbReference type="PIRNR" id="PIRNR016661"/>
    </source>
</evidence>
<dbReference type="Gene3D" id="1.10.1760.20">
    <property type="match status" value="1"/>
</dbReference>
<dbReference type="RefSeq" id="WP_048071768.1">
    <property type="nucleotide sequence ID" value="NZ_CALCVY010000268.1"/>
</dbReference>
<dbReference type="STRING" id="2162.BRM9_1865"/>
<comment type="similarity">
    <text evidence="1">Belongs to the BioY family.</text>
</comment>
<name>A0A089ZF01_METFO</name>
<dbReference type="InterPro" id="IPR003784">
    <property type="entry name" value="BioY"/>
</dbReference>
<dbReference type="GO" id="GO:0005886">
    <property type="term" value="C:plasma membrane"/>
    <property type="evidence" value="ECO:0007669"/>
    <property type="project" value="UniProtKB-SubCell"/>
</dbReference>
<dbReference type="GO" id="GO:0015225">
    <property type="term" value="F:biotin transmembrane transporter activity"/>
    <property type="evidence" value="ECO:0007669"/>
    <property type="project" value="UniProtKB-UniRule"/>
</dbReference>
<dbReference type="PIRSF" id="PIRSF016661">
    <property type="entry name" value="BioY"/>
    <property type="match status" value="1"/>
</dbReference>
<evidence type="ECO:0000256" key="2">
    <source>
        <dbReference type="SAM" id="Phobius"/>
    </source>
</evidence>
<keyword evidence="2" id="KW-1133">Transmembrane helix</keyword>
<feature type="transmembrane region" description="Helical" evidence="2">
    <location>
        <begin position="167"/>
        <end position="187"/>
    </location>
</feature>
<keyword evidence="1 2" id="KW-0472">Membrane</keyword>
<keyword evidence="2" id="KW-0812">Transmembrane</keyword>
<proteinExistence type="inferred from homology"/>
<dbReference type="Proteomes" id="UP000606900">
    <property type="component" value="Unassembled WGS sequence"/>
</dbReference>
<reference evidence="3 5" key="1">
    <citation type="submission" date="2013-12" db="EMBL/GenBank/DDBJ databases">
        <title>The complete genome sequence of Methanobacterium sp. BRM9.</title>
        <authorList>
            <consortium name="Pastoral Greenhouse Gas Research Consortium"/>
            <person name="Kelly W.J."/>
            <person name="Leahy S.C."/>
            <person name="Perry R."/>
            <person name="Li D."/>
            <person name="Altermann E."/>
            <person name="Lambie S.C."/>
            <person name="Attwood G.T."/>
        </authorList>
    </citation>
    <scope>NUCLEOTIDE SEQUENCE [LARGE SCALE GENOMIC DNA]</scope>
    <source>
        <strain evidence="3 5">BRM9</strain>
    </source>
</reference>
<evidence type="ECO:0000313" key="5">
    <source>
        <dbReference type="Proteomes" id="UP000029661"/>
    </source>
</evidence>
<dbReference type="GeneID" id="82849616"/>
<dbReference type="OrthoDB" id="50443at2157"/>
<comment type="subcellular location">
    <subcellularLocation>
        <location evidence="1">Cell membrane</location>
        <topology evidence="1">Multi-pass membrane protein</topology>
    </subcellularLocation>
</comment>
<reference evidence="4" key="2">
    <citation type="submission" date="2020-10" db="EMBL/GenBank/DDBJ databases">
        <title>Dehalococcoides mccartyi of a TCE/Cr reducing biochatode.</title>
        <authorList>
            <person name="Matturro B."/>
        </authorList>
    </citation>
    <scope>NUCLEOTIDE SEQUENCE</scope>
    <source>
        <strain evidence="4">Bin2</strain>
    </source>
</reference>
<dbReference type="Pfam" id="PF02632">
    <property type="entry name" value="BioY"/>
    <property type="match status" value="1"/>
</dbReference>
<evidence type="ECO:0000313" key="3">
    <source>
        <dbReference type="EMBL" id="AIS32672.1"/>
    </source>
</evidence>
<dbReference type="EMBL" id="CP006933">
    <property type="protein sequence ID" value="AIS32672.1"/>
    <property type="molecule type" value="Genomic_DNA"/>
</dbReference>
<keyword evidence="1" id="KW-0813">Transport</keyword>
<organism evidence="3 5">
    <name type="scientific">Methanobacterium formicicum</name>
    <dbReference type="NCBI Taxonomy" id="2162"/>
    <lineage>
        <taxon>Archaea</taxon>
        <taxon>Methanobacteriati</taxon>
        <taxon>Methanobacteriota</taxon>
        <taxon>Methanomada group</taxon>
        <taxon>Methanobacteria</taxon>
        <taxon>Methanobacteriales</taxon>
        <taxon>Methanobacteriaceae</taxon>
        <taxon>Methanobacterium</taxon>
    </lineage>
</organism>
<sequence>MEINMDNYFQRRQSLFEWRSNTSLVNKVIMAFFMACITGIMAQVIIPLPWTPVPVTAQTFAVLMAGVVLGRRWGGISQIMYIAIGLLGVPWYAGLTGGYEILLGATGGYFLGFVLTAFVMGYVTDKYAQSRNFRPMLGLTFLVNFALIYIPGLLGLGLWMYLTEGTFPTFLTLISMGLLPFILGDLVKIGGVAALTKAITPKEDYQK</sequence>
<gene>
    <name evidence="3" type="ORF">BRM9_1865</name>
    <name evidence="4" type="ORF">ISP06_11790</name>
</gene>
<feature type="transmembrane region" description="Helical" evidence="2">
    <location>
        <begin position="28"/>
        <end position="46"/>
    </location>
</feature>
<feature type="transmembrane region" description="Helical" evidence="2">
    <location>
        <begin position="52"/>
        <end position="69"/>
    </location>
</feature>
<dbReference type="PANTHER" id="PTHR34295:SF1">
    <property type="entry name" value="BIOTIN TRANSPORTER BIOY"/>
    <property type="match status" value="1"/>
</dbReference>
<dbReference type="Proteomes" id="UP000029661">
    <property type="component" value="Chromosome"/>
</dbReference>
<dbReference type="PANTHER" id="PTHR34295">
    <property type="entry name" value="BIOTIN TRANSPORTER BIOY"/>
    <property type="match status" value="1"/>
</dbReference>
<feature type="transmembrane region" description="Helical" evidence="2">
    <location>
        <begin position="101"/>
        <end position="124"/>
    </location>
</feature>
<evidence type="ECO:0000313" key="4">
    <source>
        <dbReference type="EMBL" id="MBF4476131.1"/>
    </source>
</evidence>
<keyword evidence="1" id="KW-1003">Cell membrane</keyword>
<feature type="transmembrane region" description="Helical" evidence="2">
    <location>
        <begin position="136"/>
        <end position="161"/>
    </location>
</feature>